<evidence type="ECO:0000313" key="2">
    <source>
        <dbReference type="EMBL" id="KAJ1613581.1"/>
    </source>
</evidence>
<evidence type="ECO:0000256" key="1">
    <source>
        <dbReference type="SAM" id="MobiDB-lite"/>
    </source>
</evidence>
<feature type="region of interest" description="Disordered" evidence="1">
    <location>
        <begin position="419"/>
        <end position="622"/>
    </location>
</feature>
<feature type="compositionally biased region" description="Basic and acidic residues" evidence="1">
    <location>
        <begin position="767"/>
        <end position="787"/>
    </location>
</feature>
<feature type="compositionally biased region" description="Gly residues" evidence="1">
    <location>
        <begin position="450"/>
        <end position="459"/>
    </location>
</feature>
<proteinExistence type="predicted"/>
<sequence>VGEDEVWGLDSQAVEEDKWYSEDALGGDVYAGSDSDSDSEQTLEQQVRDQLSRTAFGDSLKYWEGVVRYSEFVDLVRALKPYRYSLVHIIQNLEHIVQQLTLKLNQCEYPETAEAVSFLIGAIAKDTRLELLPMLPSVFGALSARLETPLSEVSITGQGGVGQYNEKVIQSVFSCTSTIFFYLSSYILKDLMIGRVCSQEEQGSGDCRGSGRPLYILSRGVCRSLPQDPPLEQLGFGRGLQRHLFDQRLHLIRAPNRAQSHSHPELLRLAGPGRHLKLHHLHARRRERSERQLQELLSPGIQEVLPRSRLHSQGYTGPSRRPYPGCRQLQQPPGGPEHHSICLPGDLPGPVLLFVEVRPRRLRPGVRDLQSDLLRPHDYGHLPLPSSQAEHPLGVLRIQEEEVHFQLWSGHSAAYAGQHWQPSLQQTPYPPYGDSRRETPARIPAYHGPHGPGLQGGPGCKHTRGPELHPDSGTSPTGAGPQRPVCRVSAVGPVPPLPGSSGRVPSLELAQSHLRSHSERPPAHQQIRDRHARSGLHPDGPPRLYPHLPGALPAHADHPREPERSPARPAGLPGPDAFGPQQAGAARPPRRPGPCEQSLRGQVPQAQPQRPWGAPVGSAPGLQRRLRVQDGCSRHRPGDLRDSGVGPGFQAILYHLFGTRSPTGTLGRNALQDQILDTGSCWGTGGPGAVDRSGDHLAVLGHQSAAPGPKESLRLSPRPLFASPRRPRGSRPERENQDQADPACLRLHSFEAEESVRPVRPVPRRAFSQERDCPAIPEAESHLEAMHGDSGQAGQDRAGERVRGSPGVGAAAGDHSLHRL</sequence>
<feature type="region of interest" description="Disordered" evidence="1">
    <location>
        <begin position="20"/>
        <end position="42"/>
    </location>
</feature>
<protein>
    <submittedName>
        <fullName evidence="2">Uncharacterized protein</fullName>
    </submittedName>
</protein>
<feature type="compositionally biased region" description="Basic and acidic residues" evidence="1">
    <location>
        <begin position="748"/>
        <end position="757"/>
    </location>
</feature>
<organism evidence="2 3">
    <name type="scientific">Cryptosporidium canis</name>
    <dbReference type="NCBI Taxonomy" id="195482"/>
    <lineage>
        <taxon>Eukaryota</taxon>
        <taxon>Sar</taxon>
        <taxon>Alveolata</taxon>
        <taxon>Apicomplexa</taxon>
        <taxon>Conoidasida</taxon>
        <taxon>Coccidia</taxon>
        <taxon>Eucoccidiorida</taxon>
        <taxon>Eimeriorina</taxon>
        <taxon>Cryptosporidiidae</taxon>
        <taxon>Cryptosporidium</taxon>
    </lineage>
</organism>
<feature type="non-terminal residue" evidence="2">
    <location>
        <position position="1"/>
    </location>
</feature>
<reference evidence="2" key="1">
    <citation type="submission" date="2022-10" db="EMBL/GenBank/DDBJ databases">
        <title>Adaptive evolution leads to modifications in subtelomeric GC content in a zoonotic Cryptosporidium species.</title>
        <authorList>
            <person name="Li J."/>
            <person name="Feng Y."/>
            <person name="Xiao L."/>
        </authorList>
    </citation>
    <scope>NUCLEOTIDE SEQUENCE</scope>
    <source>
        <strain evidence="2">25894</strain>
    </source>
</reference>
<feature type="compositionally biased region" description="Basic and acidic residues" evidence="1">
    <location>
        <begin position="555"/>
        <end position="566"/>
    </location>
</feature>
<feature type="compositionally biased region" description="Basic and acidic residues" evidence="1">
    <location>
        <begin position="516"/>
        <end position="529"/>
    </location>
</feature>
<name>A0ABQ8P9J3_9CRYT</name>
<dbReference type="EMBL" id="JAPCXB010000032">
    <property type="protein sequence ID" value="KAJ1613581.1"/>
    <property type="molecule type" value="Genomic_DNA"/>
</dbReference>
<feature type="region of interest" description="Disordered" evidence="1">
    <location>
        <begin position="702"/>
        <end position="820"/>
    </location>
</feature>
<evidence type="ECO:0000313" key="3">
    <source>
        <dbReference type="Proteomes" id="UP001071777"/>
    </source>
</evidence>
<keyword evidence="3" id="KW-1185">Reference proteome</keyword>
<comment type="caution">
    <text evidence="2">The sequence shown here is derived from an EMBL/GenBank/DDBJ whole genome shotgun (WGS) entry which is preliminary data.</text>
</comment>
<dbReference type="Proteomes" id="UP001071777">
    <property type="component" value="Unassembled WGS sequence"/>
</dbReference>
<accession>A0ABQ8P9J3</accession>
<gene>
    <name evidence="2" type="ORF">OJ252_905</name>
</gene>